<dbReference type="Pfam" id="PF03826">
    <property type="entry name" value="OAR"/>
    <property type="match status" value="1"/>
</dbReference>
<dbReference type="PROSITE" id="PS50803">
    <property type="entry name" value="OAR"/>
    <property type="match status" value="1"/>
</dbReference>
<feature type="region of interest" description="Disordered" evidence="8">
    <location>
        <begin position="1"/>
        <end position="69"/>
    </location>
</feature>
<feature type="compositionally biased region" description="Basic and acidic residues" evidence="8">
    <location>
        <begin position="199"/>
        <end position="212"/>
    </location>
</feature>
<feature type="compositionally biased region" description="Basic and acidic residues" evidence="8">
    <location>
        <begin position="12"/>
        <end position="27"/>
    </location>
</feature>
<keyword evidence="12" id="KW-1185">Reference proteome</keyword>
<evidence type="ECO:0000256" key="1">
    <source>
        <dbReference type="ARBA" id="ARBA00004123"/>
    </source>
</evidence>
<dbReference type="Pfam" id="PF00046">
    <property type="entry name" value="Homeodomain"/>
    <property type="match status" value="1"/>
</dbReference>
<dbReference type="GO" id="GO:0000981">
    <property type="term" value="F:DNA-binding transcription factor activity, RNA polymerase II-specific"/>
    <property type="evidence" value="ECO:0007669"/>
    <property type="project" value="InterPro"/>
</dbReference>
<dbReference type="CDD" id="cd00086">
    <property type="entry name" value="homeodomain"/>
    <property type="match status" value="1"/>
</dbReference>
<evidence type="ECO:0000313" key="11">
    <source>
        <dbReference type="EMBL" id="CAH1273410.1"/>
    </source>
</evidence>
<accession>A0A8K0AD98</accession>
<dbReference type="InterPro" id="IPR017970">
    <property type="entry name" value="Homeobox_CS"/>
</dbReference>
<feature type="compositionally biased region" description="Polar residues" evidence="8">
    <location>
        <begin position="37"/>
        <end position="57"/>
    </location>
</feature>
<dbReference type="GO" id="GO:0000977">
    <property type="term" value="F:RNA polymerase II transcription regulatory region sequence-specific DNA binding"/>
    <property type="evidence" value="ECO:0007669"/>
    <property type="project" value="TreeGrafter"/>
</dbReference>
<keyword evidence="3 6" id="KW-0238">DNA-binding</keyword>
<dbReference type="OrthoDB" id="6159439at2759"/>
<protein>
    <submittedName>
        <fullName evidence="11">UNCX protein</fullName>
    </submittedName>
</protein>
<dbReference type="PANTHER" id="PTHR24329:SF566">
    <property type="entry name" value="REPRODUCTIVE HOMEOBOX 12"/>
    <property type="match status" value="1"/>
</dbReference>
<evidence type="ECO:0000256" key="4">
    <source>
        <dbReference type="ARBA" id="ARBA00023155"/>
    </source>
</evidence>
<dbReference type="InterPro" id="IPR009057">
    <property type="entry name" value="Homeodomain-like_sf"/>
</dbReference>
<dbReference type="Proteomes" id="UP000838412">
    <property type="component" value="Chromosome 9"/>
</dbReference>
<dbReference type="PROSITE" id="PS00027">
    <property type="entry name" value="HOMEOBOX_1"/>
    <property type="match status" value="1"/>
</dbReference>
<name>A0A8K0AD98_BRALA</name>
<dbReference type="PROSITE" id="PS50071">
    <property type="entry name" value="HOMEOBOX_2"/>
    <property type="match status" value="1"/>
</dbReference>
<comment type="subcellular location">
    <subcellularLocation>
        <location evidence="1 6 7">Nucleus</location>
    </subcellularLocation>
</comment>
<feature type="DNA-binding region" description="Homeobox" evidence="6">
    <location>
        <begin position="69"/>
        <end position="128"/>
    </location>
</feature>
<dbReference type="FunFam" id="1.10.10.60:FF:000057">
    <property type="entry name" value="Short stature homeobox 2"/>
    <property type="match status" value="1"/>
</dbReference>
<evidence type="ECO:0000256" key="7">
    <source>
        <dbReference type="RuleBase" id="RU000682"/>
    </source>
</evidence>
<keyword evidence="2" id="KW-0217">Developmental protein</keyword>
<evidence type="ECO:0000256" key="2">
    <source>
        <dbReference type="ARBA" id="ARBA00022473"/>
    </source>
</evidence>
<dbReference type="AlphaFoldDB" id="A0A8K0AD98"/>
<feature type="region of interest" description="Disordered" evidence="8">
    <location>
        <begin position="124"/>
        <end position="149"/>
    </location>
</feature>
<evidence type="ECO:0000313" key="12">
    <source>
        <dbReference type="Proteomes" id="UP000838412"/>
    </source>
</evidence>
<proteinExistence type="predicted"/>
<evidence type="ECO:0000256" key="5">
    <source>
        <dbReference type="ARBA" id="ARBA00023242"/>
    </source>
</evidence>
<dbReference type="SMART" id="SM00389">
    <property type="entry name" value="HOX"/>
    <property type="match status" value="1"/>
</dbReference>
<dbReference type="InterPro" id="IPR003654">
    <property type="entry name" value="OAR_dom"/>
</dbReference>
<evidence type="ECO:0000256" key="6">
    <source>
        <dbReference type="PROSITE-ProRule" id="PRU00108"/>
    </source>
</evidence>
<evidence type="ECO:0000256" key="3">
    <source>
        <dbReference type="ARBA" id="ARBA00023125"/>
    </source>
</evidence>
<feature type="domain" description="Homeobox" evidence="9">
    <location>
        <begin position="67"/>
        <end position="127"/>
    </location>
</feature>
<evidence type="ECO:0000256" key="8">
    <source>
        <dbReference type="SAM" id="MobiDB-lite"/>
    </source>
</evidence>
<feature type="compositionally biased region" description="Basic and acidic residues" evidence="8">
    <location>
        <begin position="125"/>
        <end position="140"/>
    </location>
</feature>
<dbReference type="InterPro" id="IPR001356">
    <property type="entry name" value="HD"/>
</dbReference>
<dbReference type="SUPFAM" id="SSF46689">
    <property type="entry name" value="Homeodomain-like"/>
    <property type="match status" value="1"/>
</dbReference>
<evidence type="ECO:0000259" key="10">
    <source>
        <dbReference type="PROSITE" id="PS50803"/>
    </source>
</evidence>
<evidence type="ECO:0000259" key="9">
    <source>
        <dbReference type="PROSITE" id="PS50071"/>
    </source>
</evidence>
<dbReference type="InterPro" id="IPR050649">
    <property type="entry name" value="Paired_Homeobox_TFs"/>
</dbReference>
<feature type="domain" description="OAR" evidence="10">
    <location>
        <begin position="213"/>
        <end position="226"/>
    </location>
</feature>
<keyword evidence="5 6" id="KW-0539">Nucleus</keyword>
<dbReference type="PANTHER" id="PTHR24329">
    <property type="entry name" value="HOMEOBOX PROTEIN ARISTALESS"/>
    <property type="match status" value="1"/>
</dbReference>
<gene>
    <name evidence="11" type="primary">UNCX</name>
    <name evidence="11" type="ORF">BLAG_LOCUS24769</name>
</gene>
<reference evidence="11" key="1">
    <citation type="submission" date="2022-01" db="EMBL/GenBank/DDBJ databases">
        <authorList>
            <person name="Braso-Vives M."/>
        </authorList>
    </citation>
    <scope>NUCLEOTIDE SEQUENCE</scope>
</reference>
<feature type="region of interest" description="Disordered" evidence="8">
    <location>
        <begin position="187"/>
        <end position="216"/>
    </location>
</feature>
<dbReference type="GO" id="GO:0005634">
    <property type="term" value="C:nucleus"/>
    <property type="evidence" value="ECO:0007669"/>
    <property type="project" value="UniProtKB-SubCell"/>
</dbReference>
<keyword evidence="4 6" id="KW-0371">Homeobox</keyword>
<sequence>MSYTIEGILGLKTEKKQESSSEEKAGDAEVGSDSDRQTMSPTEQKDVVNTTPAQIYPTSAVPPRRKPRRMRVRTNFTSWQLEALERAFETTHYPDIFMREALALRLDLMESRVQVWFQNRRAKWRKQERAKEQERSKLRDNGASPIQLSTTSIPTSVVSSDSCPRRALSAPFITVLPPVLPPIVRSPPMCLTGNGSDGSGRDRQTSLEERRSSSIATLRLKAREHMESLKMAGVSPVYAAGERDD</sequence>
<organism evidence="11 12">
    <name type="scientific">Branchiostoma lanceolatum</name>
    <name type="common">Common lancelet</name>
    <name type="synonym">Amphioxus lanceolatum</name>
    <dbReference type="NCBI Taxonomy" id="7740"/>
    <lineage>
        <taxon>Eukaryota</taxon>
        <taxon>Metazoa</taxon>
        <taxon>Chordata</taxon>
        <taxon>Cephalochordata</taxon>
        <taxon>Leptocardii</taxon>
        <taxon>Amphioxiformes</taxon>
        <taxon>Branchiostomatidae</taxon>
        <taxon>Branchiostoma</taxon>
    </lineage>
</organism>
<dbReference type="Gene3D" id="1.10.10.60">
    <property type="entry name" value="Homeodomain-like"/>
    <property type="match status" value="1"/>
</dbReference>
<dbReference type="EMBL" id="OV696694">
    <property type="protein sequence ID" value="CAH1273410.1"/>
    <property type="molecule type" value="Genomic_DNA"/>
</dbReference>